<evidence type="ECO:0000256" key="3">
    <source>
        <dbReference type="ARBA" id="ARBA00022475"/>
    </source>
</evidence>
<dbReference type="RefSeq" id="WP_011262997.1">
    <property type="nucleotide sequence ID" value="NC_006841.2"/>
</dbReference>
<feature type="transmembrane region" description="Helical" evidence="7">
    <location>
        <begin position="92"/>
        <end position="116"/>
    </location>
</feature>
<feature type="transmembrane region" description="Helical" evidence="7">
    <location>
        <begin position="303"/>
        <end position="324"/>
    </location>
</feature>
<keyword evidence="2" id="KW-0813">Transport</keyword>
<dbReference type="SUPFAM" id="SSF161098">
    <property type="entry name" value="MetI-like"/>
    <property type="match status" value="2"/>
</dbReference>
<feature type="transmembrane region" description="Helical" evidence="7">
    <location>
        <begin position="54"/>
        <end position="80"/>
    </location>
</feature>
<feature type="transmembrane region" description="Helical" evidence="7">
    <location>
        <begin position="417"/>
        <end position="437"/>
    </location>
</feature>
<evidence type="ECO:0000313" key="9">
    <source>
        <dbReference type="EMBL" id="AAW87166.1"/>
    </source>
</evidence>
<feature type="domain" description="ABC transmembrane type-1" evidence="8">
    <location>
        <begin position="349"/>
        <end position="538"/>
    </location>
</feature>
<accession>Q5E1D0</accession>
<dbReference type="CDD" id="cd06261">
    <property type="entry name" value="TM_PBP2"/>
    <property type="match status" value="1"/>
</dbReference>
<dbReference type="Gene3D" id="1.10.3720.10">
    <property type="entry name" value="MetI-like"/>
    <property type="match status" value="2"/>
</dbReference>
<dbReference type="GO" id="GO:0055085">
    <property type="term" value="P:transmembrane transport"/>
    <property type="evidence" value="ECO:0007669"/>
    <property type="project" value="InterPro"/>
</dbReference>
<dbReference type="InterPro" id="IPR035906">
    <property type="entry name" value="MetI-like_sf"/>
</dbReference>
<evidence type="ECO:0000256" key="1">
    <source>
        <dbReference type="ARBA" id="ARBA00004651"/>
    </source>
</evidence>
<keyword evidence="3" id="KW-1003">Cell membrane</keyword>
<feature type="domain" description="ABC transmembrane type-1" evidence="8">
    <location>
        <begin position="54"/>
        <end position="274"/>
    </location>
</feature>
<keyword evidence="10" id="KW-1185">Reference proteome</keyword>
<sequence>MLRALYLIIIAVCILPTLPGLLGVAVSALGYIPPLGMHHFSLDGFALVFSWEGVWRSIGLTIYSAITSSYLACLITFAVLQATWGSKFWRKVELSLSPLLATPHVAFAIGFSFLFAPTGMGVRALHGLFGYDASPQDINDLAFLIKDPHALGLIVMLALKEVPFLLLMSISILTQLKIDQIEKVSASLGYSKAQMWWKCVFPQWLAKLRFPMLAVIAYSLSVVDVALIIGPTNPPTFAVLVWQWFTEPDLNLLPRAAAGAVVLFAIASLLIAFARLVEWTVTKGIKCWQYSGRSGISLPGKSLFLLIISLTVLMVPLMIIWSFAQRWRFPDLLPSRYSERFWQLEWDSILSTINQSLSIAIITASIALVLAVLAHEYRIKYKWQVPGYIIAIPMLIPQLSILFGLQVVTLYLSSDSYFFWVCWAHVFFAFPFVYLSLDGPWKSFDTGLTRVALSLGKSPLQAWWKVKMPILLPAIVFAWAVGISVSLAQYLPTLMLGAGRISTITTEAVALSSGFDRRVTAIYAIWQALLPLFFFTFAIMISRLPIKCRRISI</sequence>
<feature type="transmembrane region" description="Helical" evidence="7">
    <location>
        <begin position="252"/>
        <end position="276"/>
    </location>
</feature>
<dbReference type="GO" id="GO:0005886">
    <property type="term" value="C:plasma membrane"/>
    <property type="evidence" value="ECO:0007669"/>
    <property type="project" value="UniProtKB-SubCell"/>
</dbReference>
<dbReference type="PATRIC" id="fig|312309.11.peg.2700"/>
<organism evidence="9 10">
    <name type="scientific">Aliivibrio fischeri (strain ATCC 700601 / ES114)</name>
    <name type="common">Vibrio fischeri</name>
    <dbReference type="NCBI Taxonomy" id="312309"/>
    <lineage>
        <taxon>Bacteria</taxon>
        <taxon>Pseudomonadati</taxon>
        <taxon>Pseudomonadota</taxon>
        <taxon>Gammaproteobacteria</taxon>
        <taxon>Vibrionales</taxon>
        <taxon>Vibrionaceae</taxon>
        <taxon>Aliivibrio</taxon>
    </lineage>
</organism>
<feature type="transmembrane region" description="Helical" evidence="7">
    <location>
        <begin position="150"/>
        <end position="173"/>
    </location>
</feature>
<keyword evidence="5 7" id="KW-1133">Transmembrane helix</keyword>
<dbReference type="STRING" id="312309.VF_A0096"/>
<dbReference type="InterPro" id="IPR000515">
    <property type="entry name" value="MetI-like"/>
</dbReference>
<feature type="transmembrane region" description="Helical" evidence="7">
    <location>
        <begin position="210"/>
        <end position="232"/>
    </location>
</feature>
<evidence type="ECO:0000256" key="4">
    <source>
        <dbReference type="ARBA" id="ARBA00022692"/>
    </source>
</evidence>
<dbReference type="PANTHER" id="PTHR30183">
    <property type="entry name" value="MOLYBDENUM TRANSPORT SYSTEM PERMEASE PROTEIN MODB"/>
    <property type="match status" value="1"/>
</dbReference>
<evidence type="ECO:0000313" key="10">
    <source>
        <dbReference type="Proteomes" id="UP000000537"/>
    </source>
</evidence>
<evidence type="ECO:0000256" key="2">
    <source>
        <dbReference type="ARBA" id="ARBA00022448"/>
    </source>
</evidence>
<keyword evidence="6 7" id="KW-0472">Membrane</keyword>
<dbReference type="PANTHER" id="PTHR30183:SF6">
    <property type="entry name" value="INNER MEMBRANE ABC TRANSPORTER PERMEASE PROTEIN YNJC"/>
    <property type="match status" value="1"/>
</dbReference>
<feature type="transmembrane region" description="Helical" evidence="7">
    <location>
        <begin position="356"/>
        <end position="375"/>
    </location>
</feature>
<protein>
    <submittedName>
        <fullName evidence="9">ABC transporter permease protein</fullName>
    </submittedName>
</protein>
<gene>
    <name evidence="9" type="ordered locus">VF_A0096</name>
</gene>
<dbReference type="KEGG" id="vfi:VF_A0096"/>
<dbReference type="EMBL" id="CP000021">
    <property type="protein sequence ID" value="AAW87166.1"/>
    <property type="molecule type" value="Genomic_DNA"/>
</dbReference>
<feature type="transmembrane region" description="Helical" evidence="7">
    <location>
        <begin position="521"/>
        <end position="541"/>
    </location>
</feature>
<dbReference type="PROSITE" id="PS50928">
    <property type="entry name" value="ABC_TM1"/>
    <property type="match status" value="2"/>
</dbReference>
<dbReference type="EnsemblBacteria" id="AAW87166">
    <property type="protein sequence ID" value="AAW87166"/>
    <property type="gene ID" value="VF_A0096"/>
</dbReference>
<evidence type="ECO:0000259" key="8">
    <source>
        <dbReference type="PROSITE" id="PS50928"/>
    </source>
</evidence>
<comment type="subcellular location">
    <subcellularLocation>
        <location evidence="1">Cell membrane</location>
        <topology evidence="1">Multi-pass membrane protein</topology>
    </subcellularLocation>
</comment>
<dbReference type="GeneID" id="54165422"/>
<feature type="transmembrane region" description="Helical" evidence="7">
    <location>
        <begin position="470"/>
        <end position="491"/>
    </location>
</feature>
<evidence type="ECO:0000256" key="7">
    <source>
        <dbReference type="SAM" id="Phobius"/>
    </source>
</evidence>
<name>Q5E1D0_ALIF1</name>
<evidence type="ECO:0000256" key="5">
    <source>
        <dbReference type="ARBA" id="ARBA00022989"/>
    </source>
</evidence>
<dbReference type="AlphaFoldDB" id="Q5E1D0"/>
<reference evidence="9 10" key="1">
    <citation type="journal article" date="2005" name="Proc. Natl. Acad. Sci. U.S.A.">
        <title>Complete genome sequence of Vibrio fischeri: a symbiotic bacterium with pathogenic congeners.</title>
        <authorList>
            <person name="Ruby E.G."/>
            <person name="Urbanowski M."/>
            <person name="Campbell J."/>
            <person name="Dunn A."/>
            <person name="Faini M."/>
            <person name="Gunsalus R."/>
            <person name="Lostroh P."/>
            <person name="Lupp C."/>
            <person name="McCann J."/>
            <person name="Millikan D."/>
            <person name="Schaefer A."/>
            <person name="Stabb E."/>
            <person name="Stevens A."/>
            <person name="Visick K."/>
            <person name="Whistler C."/>
            <person name="Greenberg E.P."/>
        </authorList>
    </citation>
    <scope>NUCLEOTIDE SEQUENCE [LARGE SCALE GENOMIC DNA]</scope>
    <source>
        <strain evidence="10">ATCC 700601 / ES114</strain>
    </source>
</reference>
<evidence type="ECO:0000256" key="6">
    <source>
        <dbReference type="ARBA" id="ARBA00023136"/>
    </source>
</evidence>
<proteinExistence type="predicted"/>
<dbReference type="Proteomes" id="UP000000537">
    <property type="component" value="Chromosome II"/>
</dbReference>
<keyword evidence="4 7" id="KW-0812">Transmembrane</keyword>
<reference evidence="9 10" key="2">
    <citation type="journal article" date="2008" name="BMC Genomics">
        <title>Comparative genomics-based investigation of resequencing targets in Vibrio fischeri: focus on point miscalls and artefactual expansions.</title>
        <authorList>
            <person name="Mandel M.J."/>
            <person name="Stabb E.V."/>
            <person name="Ruby E.G."/>
        </authorList>
    </citation>
    <scope>NUCLEOTIDE SEQUENCE [LARGE SCALE GENOMIC DNA]</scope>
    <source>
        <strain evidence="10">ATCC 700601 / ES114</strain>
    </source>
</reference>
<dbReference type="eggNOG" id="COG4135">
    <property type="taxonomic scope" value="Bacteria"/>
</dbReference>
<feature type="transmembrane region" description="Helical" evidence="7">
    <location>
        <begin position="387"/>
        <end position="411"/>
    </location>
</feature>
<dbReference type="HOGENOM" id="CLU_026097_0_0_6"/>
<dbReference type="OrthoDB" id="7852521at2"/>